<keyword evidence="2" id="KW-1133">Transmembrane helix</keyword>
<evidence type="ECO:0000256" key="1">
    <source>
        <dbReference type="ARBA" id="ARBA00022679"/>
    </source>
</evidence>
<sequence>MTTENSSSVTKLFNIASYALLIMMVAQVCDLQLGGFELVSYQRHGSIKAAVVV</sequence>
<reference evidence="4" key="1">
    <citation type="submission" date="2018-06" db="EMBL/GenBank/DDBJ databases">
        <authorList>
            <person name="Zhirakovskaya E."/>
        </authorList>
    </citation>
    <scope>NUCLEOTIDE SEQUENCE</scope>
</reference>
<dbReference type="Pfam" id="PF00303">
    <property type="entry name" value="Thymidylat_synt"/>
    <property type="match status" value="1"/>
</dbReference>
<dbReference type="SUPFAM" id="SSF55831">
    <property type="entry name" value="Thymidylate synthase/dCMP hydroxymethylase"/>
    <property type="match status" value="1"/>
</dbReference>
<dbReference type="InterPro" id="IPR036926">
    <property type="entry name" value="Thymidate_synth/dCMP_Mease_sf"/>
</dbReference>
<name>A0A3B1AB99_9ZZZZ</name>
<dbReference type="Gene3D" id="3.30.572.10">
    <property type="entry name" value="Thymidylate synthase/dCMP hydroxymethylase domain"/>
    <property type="match status" value="1"/>
</dbReference>
<feature type="transmembrane region" description="Helical" evidence="2">
    <location>
        <begin position="12"/>
        <end position="33"/>
    </location>
</feature>
<feature type="domain" description="Thymidylate synthase/dCMP hydroxymethylase" evidence="3">
    <location>
        <begin position="12"/>
        <end position="41"/>
    </location>
</feature>
<evidence type="ECO:0000313" key="4">
    <source>
        <dbReference type="EMBL" id="VAX01322.1"/>
    </source>
</evidence>
<accession>A0A3B1AB99</accession>
<protein>
    <submittedName>
        <fullName evidence="4">Thymidylate synthase</fullName>
        <ecNumber evidence="4">2.1.1.45</ecNumber>
    </submittedName>
</protein>
<keyword evidence="4" id="KW-0489">Methyltransferase</keyword>
<organism evidence="4">
    <name type="scientific">hydrothermal vent metagenome</name>
    <dbReference type="NCBI Taxonomy" id="652676"/>
    <lineage>
        <taxon>unclassified sequences</taxon>
        <taxon>metagenomes</taxon>
        <taxon>ecological metagenomes</taxon>
    </lineage>
</organism>
<keyword evidence="1 4" id="KW-0808">Transferase</keyword>
<dbReference type="GO" id="GO:0004799">
    <property type="term" value="F:thymidylate synthase activity"/>
    <property type="evidence" value="ECO:0007669"/>
    <property type="project" value="UniProtKB-EC"/>
</dbReference>
<proteinExistence type="predicted"/>
<dbReference type="AlphaFoldDB" id="A0A3B1AB99"/>
<evidence type="ECO:0000259" key="3">
    <source>
        <dbReference type="Pfam" id="PF00303"/>
    </source>
</evidence>
<dbReference type="GO" id="GO:0032259">
    <property type="term" value="P:methylation"/>
    <property type="evidence" value="ECO:0007669"/>
    <property type="project" value="UniProtKB-KW"/>
</dbReference>
<keyword evidence="2" id="KW-0812">Transmembrane</keyword>
<gene>
    <name evidence="4" type="ORF">MNBD_GAMMA22-3129</name>
</gene>
<keyword evidence="2" id="KW-0472">Membrane</keyword>
<evidence type="ECO:0000256" key="2">
    <source>
        <dbReference type="SAM" id="Phobius"/>
    </source>
</evidence>
<dbReference type="EMBL" id="UOFS01000048">
    <property type="protein sequence ID" value="VAX01322.1"/>
    <property type="molecule type" value="Genomic_DNA"/>
</dbReference>
<dbReference type="EC" id="2.1.1.45" evidence="4"/>
<dbReference type="InterPro" id="IPR023451">
    <property type="entry name" value="Thymidate_synth/dCMP_Mease_dom"/>
</dbReference>